<comment type="subcellular location">
    <subcellularLocation>
        <location evidence="1">Cytoplasm</location>
        <location evidence="1">Cell cortex</location>
    </subcellularLocation>
</comment>
<feature type="compositionally biased region" description="Low complexity" evidence="6">
    <location>
        <begin position="537"/>
        <end position="554"/>
    </location>
</feature>
<dbReference type="GO" id="GO:0007186">
    <property type="term" value="P:G protein-coupled receptor signaling pathway"/>
    <property type="evidence" value="ECO:0007669"/>
    <property type="project" value="TreeGrafter"/>
</dbReference>
<dbReference type="Pfam" id="PF10165">
    <property type="entry name" value="Ric8"/>
    <property type="match status" value="1"/>
</dbReference>
<dbReference type="InterPro" id="IPR016024">
    <property type="entry name" value="ARM-type_fold"/>
</dbReference>
<feature type="region of interest" description="Disordered" evidence="6">
    <location>
        <begin position="533"/>
        <end position="560"/>
    </location>
</feature>
<comment type="similarity">
    <text evidence="2">Belongs to the synembryn family.</text>
</comment>
<gene>
    <name evidence="7" type="ORF">V1264_003524</name>
</gene>
<sequence length="560" mass="63364">MMSEADLQILQSGTETELEAMLKRFNTANEKVFTFPDLKPEMKEKYVNALLNRFEQNLQPETCIACLQAFRVFSREKTNMDTLTSERSLRLLMKLAGIEYYAAEPGENVAIQNGNQDVMIEGQKCLCNLIFNSTTAQQFCSKTSCVDGVVQRLKTYGDPELKFDVKFYDMRILFLLTALPACVDTRPRVRYELHGFTYLMEVLDLTLRACEEDNRLLSDTEVDLCSEILKILFNLTVALEKKSADEEEDAHFMRLVSILRDLLLCRTASKEKKQDLKSHTVNLLINIPTDFYEELLTPLNESDICGVENKDIEFDGKNMEAIISLLDFLQSRLDSPMKNVKEKLSPILHCLVEASRHNRSIRKFCRLRVLPPLRSEVMRLPEEGNSLRNKLCKLLTSPITEIKDLVAHFLFILCKENVGRMVKYTGYGNCSGLLAQLGLLKMKEVYNKGDYSSDSEESDTEEYAELRGKINPVTGRYEEEKPGPMEGMTDEQKEYEAEELLKVMDKLQRQGVIQPCLVGEDGKPKPVEHVLELLEQGGASASSSSANAGPSSAPDATDTG</sequence>
<evidence type="ECO:0000256" key="5">
    <source>
        <dbReference type="ARBA" id="ARBA00023186"/>
    </source>
</evidence>
<evidence type="ECO:0000256" key="2">
    <source>
        <dbReference type="ARBA" id="ARBA00009049"/>
    </source>
</evidence>
<dbReference type="Gene3D" id="1.25.10.10">
    <property type="entry name" value="Leucine-rich Repeat Variant"/>
    <property type="match status" value="1"/>
</dbReference>
<dbReference type="InterPro" id="IPR019318">
    <property type="entry name" value="Gua_nucleotide_exch_fac_Ric8"/>
</dbReference>
<evidence type="ECO:0008006" key="9">
    <source>
        <dbReference type="Google" id="ProtNLM"/>
    </source>
</evidence>
<protein>
    <recommendedName>
        <fullName evidence="9">Synembryn-A</fullName>
    </recommendedName>
</protein>
<dbReference type="PRINTS" id="PR01802">
    <property type="entry name" value="SYNEMBRYN"/>
</dbReference>
<dbReference type="InterPro" id="IPR011989">
    <property type="entry name" value="ARM-like"/>
</dbReference>
<evidence type="ECO:0000313" key="8">
    <source>
        <dbReference type="Proteomes" id="UP001374579"/>
    </source>
</evidence>
<dbReference type="GO" id="GO:0005085">
    <property type="term" value="F:guanyl-nucleotide exchange factor activity"/>
    <property type="evidence" value="ECO:0007669"/>
    <property type="project" value="UniProtKB-KW"/>
</dbReference>
<evidence type="ECO:0000256" key="4">
    <source>
        <dbReference type="ARBA" id="ARBA00022658"/>
    </source>
</evidence>
<keyword evidence="8" id="KW-1185">Reference proteome</keyword>
<accession>A0AAN9G9D0</accession>
<evidence type="ECO:0000256" key="3">
    <source>
        <dbReference type="ARBA" id="ARBA00022490"/>
    </source>
</evidence>
<reference evidence="7 8" key="1">
    <citation type="submission" date="2024-02" db="EMBL/GenBank/DDBJ databases">
        <title>Chromosome-scale genome assembly of the rough periwinkle Littorina saxatilis.</title>
        <authorList>
            <person name="De Jode A."/>
            <person name="Faria R."/>
            <person name="Formenti G."/>
            <person name="Sims Y."/>
            <person name="Smith T.P."/>
            <person name="Tracey A."/>
            <person name="Wood J.M.D."/>
            <person name="Zagrodzka Z.B."/>
            <person name="Johannesson K."/>
            <person name="Butlin R.K."/>
            <person name="Leder E.H."/>
        </authorList>
    </citation>
    <scope>NUCLEOTIDE SEQUENCE [LARGE SCALE GENOMIC DNA]</scope>
    <source>
        <strain evidence="7">Snail1</strain>
        <tissue evidence="7">Muscle</tissue>
    </source>
</reference>
<dbReference type="SUPFAM" id="SSF48371">
    <property type="entry name" value="ARM repeat"/>
    <property type="match status" value="1"/>
</dbReference>
<dbReference type="AlphaFoldDB" id="A0AAN9G9D0"/>
<dbReference type="Proteomes" id="UP001374579">
    <property type="component" value="Unassembled WGS sequence"/>
</dbReference>
<evidence type="ECO:0000256" key="6">
    <source>
        <dbReference type="SAM" id="MobiDB-lite"/>
    </source>
</evidence>
<keyword evidence="4" id="KW-0344">Guanine-nucleotide releasing factor</keyword>
<dbReference type="InterPro" id="IPR008376">
    <property type="entry name" value="Chaperone_Ric-8_A/B"/>
</dbReference>
<organism evidence="7 8">
    <name type="scientific">Littorina saxatilis</name>
    <dbReference type="NCBI Taxonomy" id="31220"/>
    <lineage>
        <taxon>Eukaryota</taxon>
        <taxon>Metazoa</taxon>
        <taxon>Spiralia</taxon>
        <taxon>Lophotrochozoa</taxon>
        <taxon>Mollusca</taxon>
        <taxon>Gastropoda</taxon>
        <taxon>Caenogastropoda</taxon>
        <taxon>Littorinimorpha</taxon>
        <taxon>Littorinoidea</taxon>
        <taxon>Littorinidae</taxon>
        <taxon>Littorina</taxon>
    </lineage>
</organism>
<evidence type="ECO:0000313" key="7">
    <source>
        <dbReference type="EMBL" id="KAK7099379.1"/>
    </source>
</evidence>
<keyword evidence="3" id="KW-0963">Cytoplasm</keyword>
<comment type="caution">
    <text evidence="7">The sequence shown here is derived from an EMBL/GenBank/DDBJ whole genome shotgun (WGS) entry which is preliminary data.</text>
</comment>
<proteinExistence type="inferred from homology"/>
<dbReference type="PANTHER" id="PTHR12425">
    <property type="entry name" value="SYNEMBRYN"/>
    <property type="match status" value="1"/>
</dbReference>
<evidence type="ECO:0000256" key="1">
    <source>
        <dbReference type="ARBA" id="ARBA00004544"/>
    </source>
</evidence>
<name>A0AAN9G9D0_9CAEN</name>
<dbReference type="PANTHER" id="PTHR12425:SF5">
    <property type="entry name" value="SYNEMBRYN"/>
    <property type="match status" value="1"/>
</dbReference>
<keyword evidence="5" id="KW-0143">Chaperone</keyword>
<dbReference type="GO" id="GO:0005938">
    <property type="term" value="C:cell cortex"/>
    <property type="evidence" value="ECO:0007669"/>
    <property type="project" value="UniProtKB-SubCell"/>
</dbReference>
<dbReference type="GO" id="GO:0001965">
    <property type="term" value="F:G-protein alpha-subunit binding"/>
    <property type="evidence" value="ECO:0007669"/>
    <property type="project" value="TreeGrafter"/>
</dbReference>
<dbReference type="EMBL" id="JBAMIC010000012">
    <property type="protein sequence ID" value="KAK7099379.1"/>
    <property type="molecule type" value="Genomic_DNA"/>
</dbReference>